<evidence type="ECO:0000259" key="14">
    <source>
        <dbReference type="Pfam" id="PF00593"/>
    </source>
</evidence>
<evidence type="ECO:0000259" key="15">
    <source>
        <dbReference type="Pfam" id="PF07715"/>
    </source>
</evidence>
<dbReference type="PANTHER" id="PTHR32552">
    <property type="entry name" value="FERRICHROME IRON RECEPTOR-RELATED"/>
    <property type="match status" value="1"/>
</dbReference>
<name>A0A2D0J2G3_XENBU</name>
<evidence type="ECO:0000256" key="12">
    <source>
        <dbReference type="RuleBase" id="RU003357"/>
    </source>
</evidence>
<dbReference type="InterPro" id="IPR036942">
    <property type="entry name" value="Beta-barrel_TonB_sf"/>
</dbReference>
<feature type="domain" description="TonB-dependent receptor-like beta-barrel" evidence="14">
    <location>
        <begin position="245"/>
        <end position="636"/>
    </location>
</feature>
<dbReference type="Gene3D" id="2.40.170.20">
    <property type="entry name" value="TonB-dependent receptor, beta-barrel domain"/>
    <property type="match status" value="1"/>
</dbReference>
<accession>A0A2D0J2G3</accession>
<dbReference type="Pfam" id="PF07715">
    <property type="entry name" value="Plug"/>
    <property type="match status" value="1"/>
</dbReference>
<dbReference type="GO" id="GO:0006826">
    <property type="term" value="P:iron ion transport"/>
    <property type="evidence" value="ECO:0007669"/>
    <property type="project" value="UniProtKB-KW"/>
</dbReference>
<keyword evidence="3 11" id="KW-1134">Transmembrane beta strand</keyword>
<evidence type="ECO:0000256" key="8">
    <source>
        <dbReference type="ARBA" id="ARBA00023077"/>
    </source>
</evidence>
<reference evidence="16 17" key="1">
    <citation type="journal article" date="2017" name="Nat. Microbiol.">
        <title>Natural product diversity associated with the nematode symbionts Photorhabdus and Xenorhabdus.</title>
        <authorList>
            <person name="Tobias N.J."/>
            <person name="Wolff H."/>
            <person name="Djahanschiri B."/>
            <person name="Grundmann F."/>
            <person name="Kronenwerth M."/>
            <person name="Shi Y.M."/>
            <person name="Simonyi S."/>
            <person name="Grun P."/>
            <person name="Shapiro-Ilan D."/>
            <person name="Pidot S.J."/>
            <person name="Stinear T.P."/>
            <person name="Ebersberger I."/>
            <person name="Bode H.B."/>
        </authorList>
    </citation>
    <scope>NUCLEOTIDE SEQUENCE [LARGE SCALE GENOMIC DNA]</scope>
    <source>
        <strain evidence="16 17">DSM 16342</strain>
    </source>
</reference>
<feature type="chain" id="PRO_5012587353" evidence="13">
    <location>
        <begin position="26"/>
        <end position="669"/>
    </location>
</feature>
<dbReference type="InterPro" id="IPR039426">
    <property type="entry name" value="TonB-dep_rcpt-like"/>
</dbReference>
<dbReference type="PANTHER" id="PTHR32552:SF81">
    <property type="entry name" value="TONB-DEPENDENT OUTER MEMBRANE RECEPTOR"/>
    <property type="match status" value="1"/>
</dbReference>
<evidence type="ECO:0000256" key="1">
    <source>
        <dbReference type="ARBA" id="ARBA00004571"/>
    </source>
</evidence>
<sequence length="669" mass="74303">MSTYMKKKYANASVLCCLITPVVWAEHTSEAKEDVLIVTANKQKEALNKINGSILVKTGEELEQAGITQVQDLERAFPGLQIRSRGNRTYSATTIRGISSPDYYSPSVRIYVDGVPQDHQFLTQELINVERVELLRGPQGTLYGRNAQAGVINIVTRSPKEGPWLNLSGNYSKLKQGGSFSGSTPLIEGILYGSTSLRWVKEPGQIDAPNRKSIDSSKTWLGKGQLTFAPDDSPFNAELSFAHEDLNSHEELYLTDEQFRRKEYDGPIPDLKRRVNSYALKAEYDFGNSALTSVTSYQDRDIFRNFIGGQWKEKHHATTQELRLNSNYSNGITSVLGGWFSNENSKHLVGAYPGYYSDSLNTIKTKSLALFGEVKLPLASQWDLTLGGRLSHEKSQIAYAGRSGIKTINAFENQVSNNEFTPKAALGWQFTPNTRFYISATKGYKPGGFNNIISSAEDRKPYDTETSDNYEFGWNSAFFDDTVTLNSAIYYIYSKDKQIYVGPIAMQSIRNAGKAESKGIELSSQIKPMQGLRFSLGANVGKSNFTYATDTTTGVSYNGKRLPYAPNVMLNAGIDYLIKQTFLPGNLYVNAGARHYSKSYFDEANTLEQGAYTLYDASLSLEMTHGVNIKLYGENLGNKKYRVSSFPKGHTLSMMSKGLNVGLDVSIAL</sequence>
<dbReference type="AlphaFoldDB" id="A0A2D0J2G3"/>
<dbReference type="SUPFAM" id="SSF56935">
    <property type="entry name" value="Porins"/>
    <property type="match status" value="1"/>
</dbReference>
<proteinExistence type="inferred from homology"/>
<evidence type="ECO:0000256" key="9">
    <source>
        <dbReference type="ARBA" id="ARBA00023136"/>
    </source>
</evidence>
<keyword evidence="13" id="KW-0732">Signal</keyword>
<evidence type="ECO:0000256" key="6">
    <source>
        <dbReference type="ARBA" id="ARBA00023004"/>
    </source>
</evidence>
<keyword evidence="4" id="KW-0410">Iron transport</keyword>
<dbReference type="PROSITE" id="PS52016">
    <property type="entry name" value="TONB_DEPENDENT_REC_3"/>
    <property type="match status" value="1"/>
</dbReference>
<evidence type="ECO:0000313" key="17">
    <source>
        <dbReference type="Proteomes" id="UP000225833"/>
    </source>
</evidence>
<evidence type="ECO:0000256" key="4">
    <source>
        <dbReference type="ARBA" id="ARBA00022496"/>
    </source>
</evidence>
<dbReference type="Proteomes" id="UP000225833">
    <property type="component" value="Unassembled WGS sequence"/>
</dbReference>
<protein>
    <submittedName>
        <fullName evidence="16">Putative TonB-dependent siderophore receptor</fullName>
    </submittedName>
</protein>
<comment type="similarity">
    <text evidence="11 12">Belongs to the TonB-dependent receptor family.</text>
</comment>
<keyword evidence="8 12" id="KW-0798">TonB box</keyword>
<evidence type="ECO:0000256" key="7">
    <source>
        <dbReference type="ARBA" id="ARBA00023065"/>
    </source>
</evidence>
<feature type="signal peptide" evidence="13">
    <location>
        <begin position="1"/>
        <end position="25"/>
    </location>
</feature>
<comment type="subcellular location">
    <subcellularLocation>
        <location evidence="1 11">Cell outer membrane</location>
        <topology evidence="1 11">Multi-pass membrane protein</topology>
    </subcellularLocation>
</comment>
<evidence type="ECO:0000256" key="13">
    <source>
        <dbReference type="SAM" id="SignalP"/>
    </source>
</evidence>
<keyword evidence="2 11" id="KW-0813">Transport</keyword>
<keyword evidence="16" id="KW-0675">Receptor</keyword>
<dbReference type="CDD" id="cd01347">
    <property type="entry name" value="ligand_gated_channel"/>
    <property type="match status" value="1"/>
</dbReference>
<dbReference type="InterPro" id="IPR012910">
    <property type="entry name" value="Plug_dom"/>
</dbReference>
<gene>
    <name evidence="16" type="ORF">Xbud_01169</name>
</gene>
<evidence type="ECO:0000256" key="3">
    <source>
        <dbReference type="ARBA" id="ARBA00022452"/>
    </source>
</evidence>
<dbReference type="EMBL" id="NIBS01000004">
    <property type="protein sequence ID" value="PHM28576.1"/>
    <property type="molecule type" value="Genomic_DNA"/>
</dbReference>
<feature type="domain" description="TonB-dependent receptor plug" evidence="15">
    <location>
        <begin position="48"/>
        <end position="151"/>
    </location>
</feature>
<comment type="caution">
    <text evidence="16">The sequence shown here is derived from an EMBL/GenBank/DDBJ whole genome shotgun (WGS) entry which is preliminary data.</text>
</comment>
<evidence type="ECO:0000256" key="10">
    <source>
        <dbReference type="ARBA" id="ARBA00023237"/>
    </source>
</evidence>
<keyword evidence="7" id="KW-0406">Ion transport</keyword>
<evidence type="ECO:0000256" key="2">
    <source>
        <dbReference type="ARBA" id="ARBA00022448"/>
    </source>
</evidence>
<dbReference type="GO" id="GO:0009279">
    <property type="term" value="C:cell outer membrane"/>
    <property type="evidence" value="ECO:0007669"/>
    <property type="project" value="UniProtKB-SubCell"/>
</dbReference>
<dbReference type="InterPro" id="IPR000531">
    <property type="entry name" value="Beta-barrel_TonB"/>
</dbReference>
<dbReference type="Pfam" id="PF00593">
    <property type="entry name" value="TonB_dep_Rec_b-barrel"/>
    <property type="match status" value="1"/>
</dbReference>
<keyword evidence="6" id="KW-0408">Iron</keyword>
<keyword evidence="10 11" id="KW-0998">Cell outer membrane</keyword>
<evidence type="ECO:0000256" key="5">
    <source>
        <dbReference type="ARBA" id="ARBA00022692"/>
    </source>
</evidence>
<organism evidence="16 17">
    <name type="scientific">Xenorhabdus budapestensis</name>
    <dbReference type="NCBI Taxonomy" id="290110"/>
    <lineage>
        <taxon>Bacteria</taxon>
        <taxon>Pseudomonadati</taxon>
        <taxon>Pseudomonadota</taxon>
        <taxon>Gammaproteobacteria</taxon>
        <taxon>Enterobacterales</taxon>
        <taxon>Morganellaceae</taxon>
        <taxon>Xenorhabdus</taxon>
    </lineage>
</organism>
<evidence type="ECO:0000256" key="11">
    <source>
        <dbReference type="PROSITE-ProRule" id="PRU01360"/>
    </source>
</evidence>
<keyword evidence="5 11" id="KW-0812">Transmembrane</keyword>
<keyword evidence="9 11" id="KW-0472">Membrane</keyword>
<evidence type="ECO:0000313" key="16">
    <source>
        <dbReference type="EMBL" id="PHM28576.1"/>
    </source>
</evidence>